<dbReference type="BioCyc" id="CNIT1237085:G1324-2852-MONOMER"/>
<accession>K0ILX6</accession>
<dbReference type="RefSeq" id="WP_015020306.1">
    <property type="nucleotide sequence ID" value="NC_018719.1"/>
</dbReference>
<sequence>MKLKGFLAMLFLSFLSSSTVIAAAPEQGTTTTAYRKFVVYYGWYTDGRGQIGPEIERIIAAKPEFVISPYYTSTGQVNLTPQVMDRFHENGIKVLVYVATGNADKKLESVLQEIKIGLDNGADGVMLDEVAMLHSDWQVDYYKRIYDYTKSFGSEKVVIANPGSVLVNEKVMSVSDIVSFEHQWRFASHIDWFSKYPATRFMGISSNDITNVMGYTVDSESSARDTIEAWQAGVSYHFSTNTYTTLAPWFEEYQKALEDYAVSGSKLGELRVRTIDSEGGEINGLWIEVRKNDRVVMTGFSPTRFLLPEGEYQVGAGNYQSFIFDRWQDGETSPYHSTTLADSSTAELVAVYRSELANLRVESYDNLGNSIREMRVTVSGSDGGVVAEGVTPLNLRLTLGQYSVVASDSEHYQFARWDDGSQVRTTSLAGDAKITAYYDNMLADKLGAEIFSCPPKYQQQVADSMLKSGPFAGLLELQMRKSAMALAGCPVQ</sequence>
<proteinExistence type="predicted"/>
<name>K0ILX6_NITGG</name>
<dbReference type="EMBL" id="CP002408">
    <property type="protein sequence ID" value="AFU59772.1"/>
    <property type="molecule type" value="Genomic_DNA"/>
</dbReference>
<dbReference type="Pfam" id="PF12138">
    <property type="entry name" value="Spherulin4"/>
    <property type="match status" value="1"/>
</dbReference>
<dbReference type="Proteomes" id="UP000008037">
    <property type="component" value="Chromosome"/>
</dbReference>
<dbReference type="InParanoid" id="K0ILX6"/>
<evidence type="ECO:0000313" key="1">
    <source>
        <dbReference type="EMBL" id="AFU59772.1"/>
    </source>
</evidence>
<evidence type="ECO:0000313" key="2">
    <source>
        <dbReference type="Proteomes" id="UP000008037"/>
    </source>
</evidence>
<dbReference type="STRING" id="1237085.Ngar_c28520"/>
<protein>
    <submittedName>
        <fullName evidence="1">Uncharacterized protein</fullName>
    </submittedName>
</protein>
<gene>
    <name evidence="1" type="ordered locus">Ngar_c28520</name>
</gene>
<keyword evidence="2" id="KW-1185">Reference proteome</keyword>
<dbReference type="GeneID" id="13794871"/>
<dbReference type="KEGG" id="nga:Ngar_c28520"/>
<organism evidence="1 2">
    <name type="scientific">Nitrososphaera gargensis (strain Ga9.2)</name>
    <dbReference type="NCBI Taxonomy" id="1237085"/>
    <lineage>
        <taxon>Archaea</taxon>
        <taxon>Nitrososphaerota</taxon>
        <taxon>Nitrososphaeria</taxon>
        <taxon>Nitrososphaerales</taxon>
        <taxon>Nitrososphaeraceae</taxon>
        <taxon>Nitrososphaera</taxon>
    </lineage>
</organism>
<dbReference type="InterPro" id="IPR021986">
    <property type="entry name" value="Spherulin4"/>
</dbReference>
<reference evidence="1 2" key="1">
    <citation type="journal article" date="2012" name="Environ. Microbiol.">
        <title>The genome of the ammonia-oxidizing Candidatus Nitrososphaera gargensis: insights into metabolic versatility and environmental adaptations.</title>
        <authorList>
            <person name="Spang A."/>
            <person name="Poehlein A."/>
            <person name="Offre P."/>
            <person name="Zumbragel S."/>
            <person name="Haider S."/>
            <person name="Rychlik N."/>
            <person name="Nowka B."/>
            <person name="Schmeisser C."/>
            <person name="Lebedeva E.V."/>
            <person name="Rattei T."/>
            <person name="Bohm C."/>
            <person name="Schmid M."/>
            <person name="Galushko A."/>
            <person name="Hatzenpichler R."/>
            <person name="Weinmaier T."/>
            <person name="Daniel R."/>
            <person name="Schleper C."/>
            <person name="Spieck E."/>
            <person name="Streit W."/>
            <person name="Wagner M."/>
        </authorList>
    </citation>
    <scope>NUCLEOTIDE SEQUENCE [LARGE SCALE GENOMIC DNA]</scope>
    <source>
        <strain evidence="2">Ga9.2</strain>
    </source>
</reference>
<dbReference type="HOGENOM" id="CLU_553930_0_0_2"/>
<dbReference type="AlphaFoldDB" id="K0ILX6"/>